<dbReference type="Gene3D" id="3.10.250.10">
    <property type="entry name" value="SRCR-like domain"/>
    <property type="match status" value="1"/>
</dbReference>
<comment type="subcellular location">
    <subcellularLocation>
        <location evidence="1">Membrane</location>
        <topology evidence="1">Single-pass membrane protein</topology>
    </subcellularLocation>
</comment>
<evidence type="ECO:0000313" key="18">
    <source>
        <dbReference type="Proteomes" id="UP000007879"/>
    </source>
</evidence>
<keyword evidence="3 11" id="KW-0547">Nucleotide-binding</keyword>
<dbReference type="Proteomes" id="UP000007879">
    <property type="component" value="Unassembled WGS sequence"/>
</dbReference>
<dbReference type="FunFam" id="1.10.510.10:FF:000554">
    <property type="entry name" value="Predicted protein"/>
    <property type="match status" value="1"/>
</dbReference>
<feature type="domain" description="SRCR" evidence="16">
    <location>
        <begin position="24"/>
        <end position="125"/>
    </location>
</feature>
<dbReference type="InterPro" id="IPR001190">
    <property type="entry name" value="SRCR"/>
</dbReference>
<dbReference type="FunFam" id="3.10.250.10:FF:000011">
    <property type="entry name" value="Scavenger receptor class A member 5"/>
    <property type="match status" value="1"/>
</dbReference>
<feature type="binding site" evidence="11">
    <location>
        <position position="468"/>
    </location>
    <ligand>
        <name>ATP</name>
        <dbReference type="ChEBI" id="CHEBI:30616"/>
    </ligand>
</feature>
<dbReference type="Gene3D" id="1.10.2000.10">
    <property type="entry name" value="Frizzled cysteine-rich domain"/>
    <property type="match status" value="1"/>
</dbReference>
<feature type="signal peptide" evidence="13">
    <location>
        <begin position="1"/>
        <end position="22"/>
    </location>
</feature>
<dbReference type="PROSITE" id="PS00420">
    <property type="entry name" value="SRCR_1"/>
    <property type="match status" value="1"/>
</dbReference>
<evidence type="ECO:0000256" key="13">
    <source>
        <dbReference type="SAM" id="SignalP"/>
    </source>
</evidence>
<dbReference type="GO" id="GO:0043235">
    <property type="term" value="C:receptor complex"/>
    <property type="evidence" value="ECO:0007669"/>
    <property type="project" value="TreeGrafter"/>
</dbReference>
<dbReference type="InterPro" id="IPR050122">
    <property type="entry name" value="RTK"/>
</dbReference>
<evidence type="ECO:0000259" key="15">
    <source>
        <dbReference type="PROSITE" id="PS50038"/>
    </source>
</evidence>
<reference evidence="18" key="1">
    <citation type="journal article" date="2010" name="Nature">
        <title>The Amphimedon queenslandica genome and the evolution of animal complexity.</title>
        <authorList>
            <person name="Srivastava M."/>
            <person name="Simakov O."/>
            <person name="Chapman J."/>
            <person name="Fahey B."/>
            <person name="Gauthier M.E."/>
            <person name="Mitros T."/>
            <person name="Richards G.S."/>
            <person name="Conaco C."/>
            <person name="Dacre M."/>
            <person name="Hellsten U."/>
            <person name="Larroux C."/>
            <person name="Putnam N.H."/>
            <person name="Stanke M."/>
            <person name="Adamska M."/>
            <person name="Darling A."/>
            <person name="Degnan S.M."/>
            <person name="Oakley T.H."/>
            <person name="Plachetzki D.C."/>
            <person name="Zhai Y."/>
            <person name="Adamski M."/>
            <person name="Calcino A."/>
            <person name="Cummins S.F."/>
            <person name="Goodstein D.M."/>
            <person name="Harris C."/>
            <person name="Jackson D.J."/>
            <person name="Leys S.P."/>
            <person name="Shu S."/>
            <person name="Woodcroft B.J."/>
            <person name="Vervoort M."/>
            <person name="Kosik K.S."/>
            <person name="Manning G."/>
            <person name="Degnan B.M."/>
            <person name="Rokhsar D.S."/>
        </authorList>
    </citation>
    <scope>NUCLEOTIDE SEQUENCE [LARGE SCALE GENOMIC DNA]</scope>
</reference>
<feature type="disulfide bond" evidence="10">
    <location>
        <begin position="94"/>
        <end position="104"/>
    </location>
</feature>
<dbReference type="PROSITE" id="PS50038">
    <property type="entry name" value="FZ"/>
    <property type="match status" value="1"/>
</dbReference>
<dbReference type="PROSITE" id="PS50287">
    <property type="entry name" value="SRCR_2"/>
    <property type="match status" value="1"/>
</dbReference>
<dbReference type="SUPFAM" id="SSF56112">
    <property type="entry name" value="Protein kinase-like (PK-like)"/>
    <property type="match status" value="1"/>
</dbReference>
<dbReference type="RefSeq" id="XP_019859517.1">
    <property type="nucleotide sequence ID" value="XM_020003958.1"/>
</dbReference>
<keyword evidence="5 11" id="KW-0067">ATP-binding</keyword>
<name>A0AAN0JRP2_AMPQE</name>
<dbReference type="GO" id="GO:0005524">
    <property type="term" value="F:ATP binding"/>
    <property type="evidence" value="ECO:0007669"/>
    <property type="project" value="UniProtKB-UniRule"/>
</dbReference>
<keyword evidence="8" id="KW-0325">Glycoprotein</keyword>
<protein>
    <recommendedName>
        <fullName evidence="19">Protein kinase domain-containing protein</fullName>
    </recommendedName>
</protein>
<evidence type="ECO:0000256" key="7">
    <source>
        <dbReference type="ARBA" id="ARBA00023157"/>
    </source>
</evidence>
<evidence type="ECO:0000259" key="16">
    <source>
        <dbReference type="PROSITE" id="PS50287"/>
    </source>
</evidence>
<dbReference type="GO" id="GO:0016477">
    <property type="term" value="P:cell migration"/>
    <property type="evidence" value="ECO:0007669"/>
    <property type="project" value="TreeGrafter"/>
</dbReference>
<evidence type="ECO:0008006" key="19">
    <source>
        <dbReference type="Google" id="ProtNLM"/>
    </source>
</evidence>
<dbReference type="CDD" id="cd00192">
    <property type="entry name" value="PTKc"/>
    <property type="match status" value="1"/>
</dbReference>
<evidence type="ECO:0000256" key="6">
    <source>
        <dbReference type="ARBA" id="ARBA00023137"/>
    </source>
</evidence>
<dbReference type="AlphaFoldDB" id="A0AAN0JRP2"/>
<sequence length="746" mass="82360">MFLLAFFSSAWVLSVAFGCSHGQVHLVNGSGPNVGRLEICINGDWGTVCDDMWSHTNAQVVCRQLGYSTDGAVFLEKAFFGAGNGSILLDDVVCSGSEDTILQCRHSSFGSHNCVHDEDVGVHCSESVTIEESVDNVTVCDTELDDQLWSVMSTSGSCEPYIKRDSKAGICDDLYIAWTDYVYIPNRRLGGSQNLLRQFTEELDELIPSIPVRCRDIAIRILCTHYYLPCGFNGTLHVPLPLCPDVCRYMSETLCPDIWQFISSSFTSDQIDLEYRNDEGIILPSCNNTDKLIDFLNLTSDCCSNGRVLLPQPTVTKTEGNNENSTPASSHYVSTIRNSMLIPSGVPSSSSNKLTSVVVPLTVTISVLLLIAFITVSSIICVIKRTMIKKKEMMLHAISKHQHGSKPSFFSESKPINISSKYMDQLSDYIISGSFIEMLETIGQGEFGVVYRGVMANDIEFPKAVAVKTLKSLCKESNIDSLLDECIIMMSFDNLNVLPLIGVCLDLGPAPYIIMPFMSRGSLLSYLKKERPNLTVADTSEEDIILNVRKQLLSICLQVANGMSYLASQRFVHCDLAARNCMIDDNGIIKVADFGLSEDIYACNYFRQLKNSDNNSGSSTVKLPVKWMALESLHDGLFSEKSDVWSYGVLCWEVFSLGKAPYPGLDPIGVVELLDTGGRLQYPHNGTCSQEIYLLMLSCWSESPNDRPVFSDLVSSINALIEPLAGYLDFTDINNTCTVKESDVCD</sequence>
<evidence type="ECO:0000256" key="9">
    <source>
        <dbReference type="ARBA" id="ARBA00051243"/>
    </source>
</evidence>
<dbReference type="KEGG" id="aqu:109587733"/>
<dbReference type="PRINTS" id="PR00109">
    <property type="entry name" value="TYRKINASE"/>
</dbReference>
<accession>A0AAN0JRP2</accession>
<reference evidence="17" key="2">
    <citation type="submission" date="2024-06" db="UniProtKB">
        <authorList>
            <consortium name="EnsemblMetazoa"/>
        </authorList>
    </citation>
    <scope>IDENTIFICATION</scope>
</reference>
<dbReference type="PRINTS" id="PR00258">
    <property type="entry name" value="SPERACTRCPTR"/>
</dbReference>
<dbReference type="SUPFAM" id="SSF56487">
    <property type="entry name" value="SRCR-like"/>
    <property type="match status" value="1"/>
</dbReference>
<keyword evidence="12" id="KW-1133">Transmembrane helix</keyword>
<dbReference type="InterPro" id="IPR008266">
    <property type="entry name" value="Tyr_kinase_AS"/>
</dbReference>
<keyword evidence="7 10" id="KW-1015">Disulfide bond</keyword>
<dbReference type="PANTHER" id="PTHR24416:SF564">
    <property type="entry name" value="MACROPHAGE-STIMULATING PROTEIN RECEPTOR"/>
    <property type="match status" value="1"/>
</dbReference>
<proteinExistence type="predicted"/>
<evidence type="ECO:0000256" key="12">
    <source>
        <dbReference type="SAM" id="Phobius"/>
    </source>
</evidence>
<dbReference type="InterPro" id="IPR000719">
    <property type="entry name" value="Prot_kinase_dom"/>
</dbReference>
<dbReference type="EnsemblMetazoa" id="XM_020003958.1">
    <property type="protein sequence ID" value="XP_019859517.1"/>
    <property type="gene ID" value="LOC109587733"/>
</dbReference>
<feature type="chain" id="PRO_5042833906" description="Protein kinase domain-containing protein" evidence="13">
    <location>
        <begin position="23"/>
        <end position="746"/>
    </location>
</feature>
<keyword evidence="2" id="KW-0808">Transferase</keyword>
<feature type="domain" description="FZ" evidence="15">
    <location>
        <begin position="153"/>
        <end position="306"/>
    </location>
</feature>
<evidence type="ECO:0000256" key="11">
    <source>
        <dbReference type="PROSITE-ProRule" id="PRU10141"/>
    </source>
</evidence>
<organism evidence="17 18">
    <name type="scientific">Amphimedon queenslandica</name>
    <name type="common">Sponge</name>
    <dbReference type="NCBI Taxonomy" id="400682"/>
    <lineage>
        <taxon>Eukaryota</taxon>
        <taxon>Metazoa</taxon>
        <taxon>Porifera</taxon>
        <taxon>Demospongiae</taxon>
        <taxon>Heteroscleromorpha</taxon>
        <taxon>Haplosclerida</taxon>
        <taxon>Niphatidae</taxon>
        <taxon>Amphimedon</taxon>
    </lineage>
</organism>
<evidence type="ECO:0000259" key="14">
    <source>
        <dbReference type="PROSITE" id="PS50011"/>
    </source>
</evidence>
<keyword evidence="6" id="KW-0829">Tyrosine-protein kinase</keyword>
<dbReference type="PROSITE" id="PS00109">
    <property type="entry name" value="PROTEIN_KINASE_TYR"/>
    <property type="match status" value="1"/>
</dbReference>
<dbReference type="InterPro" id="IPR001245">
    <property type="entry name" value="Ser-Thr/Tyr_kinase_cat_dom"/>
</dbReference>
<dbReference type="InterPro" id="IPR036772">
    <property type="entry name" value="SRCR-like_dom_sf"/>
</dbReference>
<evidence type="ECO:0000256" key="5">
    <source>
        <dbReference type="ARBA" id="ARBA00022840"/>
    </source>
</evidence>
<dbReference type="Pfam" id="PF00530">
    <property type="entry name" value="SRCR"/>
    <property type="match status" value="1"/>
</dbReference>
<evidence type="ECO:0000256" key="10">
    <source>
        <dbReference type="PROSITE-ProRule" id="PRU00196"/>
    </source>
</evidence>
<dbReference type="GeneID" id="109587733"/>
<dbReference type="Pfam" id="PF07714">
    <property type="entry name" value="PK_Tyr_Ser-Thr"/>
    <property type="match status" value="1"/>
</dbReference>
<dbReference type="SMART" id="SM00202">
    <property type="entry name" value="SR"/>
    <property type="match status" value="1"/>
</dbReference>
<dbReference type="PROSITE" id="PS50011">
    <property type="entry name" value="PROTEIN_KINASE_DOM"/>
    <property type="match status" value="1"/>
</dbReference>
<comment type="catalytic activity">
    <reaction evidence="9">
        <text>L-tyrosyl-[protein] + ATP = O-phospho-L-tyrosyl-[protein] + ADP + H(+)</text>
        <dbReference type="Rhea" id="RHEA:10596"/>
        <dbReference type="Rhea" id="RHEA-COMP:10136"/>
        <dbReference type="Rhea" id="RHEA-COMP:20101"/>
        <dbReference type="ChEBI" id="CHEBI:15378"/>
        <dbReference type="ChEBI" id="CHEBI:30616"/>
        <dbReference type="ChEBI" id="CHEBI:46858"/>
        <dbReference type="ChEBI" id="CHEBI:61978"/>
        <dbReference type="ChEBI" id="CHEBI:456216"/>
        <dbReference type="EC" id="2.7.10.1"/>
    </reaction>
</comment>
<evidence type="ECO:0000256" key="4">
    <source>
        <dbReference type="ARBA" id="ARBA00022777"/>
    </source>
</evidence>
<keyword evidence="12" id="KW-0472">Membrane</keyword>
<dbReference type="GO" id="GO:0005886">
    <property type="term" value="C:plasma membrane"/>
    <property type="evidence" value="ECO:0007669"/>
    <property type="project" value="TreeGrafter"/>
</dbReference>
<evidence type="ECO:0000256" key="2">
    <source>
        <dbReference type="ARBA" id="ARBA00022679"/>
    </source>
</evidence>
<dbReference type="GO" id="GO:0007169">
    <property type="term" value="P:cell surface receptor protein tyrosine kinase signaling pathway"/>
    <property type="evidence" value="ECO:0007669"/>
    <property type="project" value="TreeGrafter"/>
</dbReference>
<keyword evidence="18" id="KW-1185">Reference proteome</keyword>
<dbReference type="GO" id="GO:0004714">
    <property type="term" value="F:transmembrane receptor protein tyrosine kinase activity"/>
    <property type="evidence" value="ECO:0007669"/>
    <property type="project" value="UniProtKB-EC"/>
</dbReference>
<dbReference type="Gene3D" id="3.30.200.20">
    <property type="entry name" value="Phosphorylase Kinase, domain 1"/>
    <property type="match status" value="1"/>
</dbReference>
<evidence type="ECO:0000256" key="3">
    <source>
        <dbReference type="ARBA" id="ARBA00022741"/>
    </source>
</evidence>
<dbReference type="PANTHER" id="PTHR24416">
    <property type="entry name" value="TYROSINE-PROTEIN KINASE RECEPTOR"/>
    <property type="match status" value="1"/>
</dbReference>
<dbReference type="PROSITE" id="PS00107">
    <property type="entry name" value="PROTEIN_KINASE_ATP"/>
    <property type="match status" value="1"/>
</dbReference>
<keyword evidence="13" id="KW-0732">Signal</keyword>
<evidence type="ECO:0000256" key="8">
    <source>
        <dbReference type="ARBA" id="ARBA00023180"/>
    </source>
</evidence>
<dbReference type="InterPro" id="IPR017441">
    <property type="entry name" value="Protein_kinase_ATP_BS"/>
</dbReference>
<keyword evidence="4" id="KW-0418">Kinase</keyword>
<feature type="transmembrane region" description="Helical" evidence="12">
    <location>
        <begin position="357"/>
        <end position="383"/>
    </location>
</feature>
<dbReference type="InterPro" id="IPR011009">
    <property type="entry name" value="Kinase-like_dom_sf"/>
</dbReference>
<feature type="domain" description="Protein kinase" evidence="14">
    <location>
        <begin position="436"/>
        <end position="721"/>
    </location>
</feature>
<keyword evidence="12" id="KW-0812">Transmembrane</keyword>
<dbReference type="InterPro" id="IPR036790">
    <property type="entry name" value="Frizzled_dom_sf"/>
</dbReference>
<dbReference type="Gene3D" id="1.10.510.10">
    <property type="entry name" value="Transferase(Phosphotransferase) domain 1"/>
    <property type="match status" value="1"/>
</dbReference>
<comment type="caution">
    <text evidence="10">Lacks conserved residue(s) required for the propagation of feature annotation.</text>
</comment>
<dbReference type="InterPro" id="IPR020067">
    <property type="entry name" value="Frizzled_dom"/>
</dbReference>
<evidence type="ECO:0000313" key="17">
    <source>
        <dbReference type="EnsemblMetazoa" id="XP_019859517.1"/>
    </source>
</evidence>
<evidence type="ECO:0000256" key="1">
    <source>
        <dbReference type="ARBA" id="ARBA00004167"/>
    </source>
</evidence>